<evidence type="ECO:0000313" key="5">
    <source>
        <dbReference type="Proteomes" id="UP000631312"/>
    </source>
</evidence>
<feature type="domain" description="VWFA" evidence="1">
    <location>
        <begin position="405"/>
        <end position="601"/>
    </location>
</feature>
<evidence type="ECO:0000313" key="2">
    <source>
        <dbReference type="EMBL" id="GIE39664.1"/>
    </source>
</evidence>
<name>A0A7W7HM49_9ACTN</name>
<dbReference type="InterPro" id="IPR002035">
    <property type="entry name" value="VWF_A"/>
</dbReference>
<proteinExistence type="predicted"/>
<protein>
    <submittedName>
        <fullName evidence="2">VWA domain-containing protein</fullName>
    </submittedName>
</protein>
<dbReference type="Proteomes" id="UP000631312">
    <property type="component" value="Unassembled WGS sequence"/>
</dbReference>
<dbReference type="AlphaFoldDB" id="A0A7W7HM49"/>
<dbReference type="Proteomes" id="UP000590511">
    <property type="component" value="Unassembled WGS sequence"/>
</dbReference>
<gene>
    <name evidence="2" type="ORF">Alo02nite_25620</name>
    <name evidence="3" type="ORF">BJ964_007218</name>
</gene>
<keyword evidence="5" id="KW-1185">Reference proteome</keyword>
<dbReference type="InterPro" id="IPR036465">
    <property type="entry name" value="vWFA_dom_sf"/>
</dbReference>
<sequence>MIVRMTRGVLIGLAVLAVGLGIYLRVNPKRPDRVACADPVEVHVVSSTEKADALRTLAGKYNAQVRTPGEPCGEIAVYSVSSGIAEQLLADPEHMDPAISQNDKDAVRIAHVWLPSSAIWLEQLDLDTKKSSHQGTLQSIASSPLVLAMPEQTAARAPLNWLEKPPTWRQAMDALRNGDVHYTQENPRTSTSGALATFLTYAAAAADNGALAPDTVEKKDLPSLSDFVRQVQAATKSGFLNDSVAILRKWSPKGSMPGDTMIMIQEQMVYGFNHGMYSRYQQPGHQAGQPPATPLVAIYPVSPSGAAESIMADHPYVILDRADTDEKRIAGDFLDFIFENWNVLCDAGFRPPVDVGEVHCDGPSPERTAAGAPIRSGSVDSLPLPDSMVRSEMVEQWLNLRPKRRITIAMDVSGSMKDDELAKATTAVIDSVNRMRKTDQVEIYQFAGSDSLQNPYWQIRPLEDVGSPWKGDALRGAVPESSNTQRSSLYTTVTALYDQVAERQAEGRKDTLDVLIVLSDGVDDWKKSGASADSVCAHFKASKVKVPVHTIHYDAGIYDAERQRKGVETLEKLATCNGIPGLAQDGNDDGGGAMPKIFSQVLGSV</sequence>
<dbReference type="Pfam" id="PF13531">
    <property type="entry name" value="SBP_bac_11"/>
    <property type="match status" value="1"/>
</dbReference>
<dbReference type="SUPFAM" id="SSF53300">
    <property type="entry name" value="vWA-like"/>
    <property type="match status" value="1"/>
</dbReference>
<reference evidence="2 5" key="2">
    <citation type="submission" date="2021-01" db="EMBL/GenBank/DDBJ databases">
        <title>Whole genome shotgun sequence of Actinoplanes lobatus NBRC 12513.</title>
        <authorList>
            <person name="Komaki H."/>
            <person name="Tamura T."/>
        </authorList>
    </citation>
    <scope>NUCLEOTIDE SEQUENCE [LARGE SCALE GENOMIC DNA]</scope>
    <source>
        <strain evidence="2 5">NBRC 12513</strain>
    </source>
</reference>
<comment type="caution">
    <text evidence="3">The sequence shown here is derived from an EMBL/GenBank/DDBJ whole genome shotgun (WGS) entry which is preliminary data.</text>
</comment>
<dbReference type="SMART" id="SM00327">
    <property type="entry name" value="VWA"/>
    <property type="match status" value="1"/>
</dbReference>
<dbReference type="RefSeq" id="WP_188124800.1">
    <property type="nucleotide sequence ID" value="NZ_BOMP01000034.1"/>
</dbReference>
<dbReference type="CDD" id="cd00198">
    <property type="entry name" value="vWFA"/>
    <property type="match status" value="1"/>
</dbReference>
<dbReference type="Pfam" id="PF00092">
    <property type="entry name" value="VWA"/>
    <property type="match status" value="1"/>
</dbReference>
<evidence type="ECO:0000259" key="1">
    <source>
        <dbReference type="PROSITE" id="PS50234"/>
    </source>
</evidence>
<reference evidence="3 4" key="1">
    <citation type="submission" date="2020-08" db="EMBL/GenBank/DDBJ databases">
        <title>Sequencing the genomes of 1000 actinobacteria strains.</title>
        <authorList>
            <person name="Klenk H.-P."/>
        </authorList>
    </citation>
    <scope>NUCLEOTIDE SEQUENCE [LARGE SCALE GENOMIC DNA]</scope>
    <source>
        <strain evidence="3 4">DSM 43150</strain>
    </source>
</reference>
<evidence type="ECO:0000313" key="3">
    <source>
        <dbReference type="EMBL" id="MBB4753057.1"/>
    </source>
</evidence>
<accession>A0A7W7HM49</accession>
<dbReference type="Gene3D" id="3.40.50.410">
    <property type="entry name" value="von Willebrand factor, type A domain"/>
    <property type="match status" value="1"/>
</dbReference>
<dbReference type="EMBL" id="JACHNC010000001">
    <property type="protein sequence ID" value="MBB4753057.1"/>
    <property type="molecule type" value="Genomic_DNA"/>
</dbReference>
<dbReference type="PROSITE" id="PS50234">
    <property type="entry name" value="VWFA"/>
    <property type="match status" value="1"/>
</dbReference>
<evidence type="ECO:0000313" key="4">
    <source>
        <dbReference type="Proteomes" id="UP000590511"/>
    </source>
</evidence>
<organism evidence="3 4">
    <name type="scientific">Actinoplanes lobatus</name>
    <dbReference type="NCBI Taxonomy" id="113568"/>
    <lineage>
        <taxon>Bacteria</taxon>
        <taxon>Bacillati</taxon>
        <taxon>Actinomycetota</taxon>
        <taxon>Actinomycetes</taxon>
        <taxon>Micromonosporales</taxon>
        <taxon>Micromonosporaceae</taxon>
        <taxon>Actinoplanes</taxon>
    </lineage>
</organism>
<dbReference type="EMBL" id="BOMP01000034">
    <property type="protein sequence ID" value="GIE39664.1"/>
    <property type="molecule type" value="Genomic_DNA"/>
</dbReference>